<dbReference type="PROSITE" id="PS50011">
    <property type="entry name" value="PROTEIN_KINASE_DOM"/>
    <property type="match status" value="1"/>
</dbReference>
<dbReference type="PANTHER" id="PTHR43289">
    <property type="entry name" value="MITOGEN-ACTIVATED PROTEIN KINASE KINASE KINASE 20-RELATED"/>
    <property type="match status" value="1"/>
</dbReference>
<keyword evidence="4 7" id="KW-0547">Nucleotide-binding</keyword>
<dbReference type="GO" id="GO:0004674">
    <property type="term" value="F:protein serine/threonine kinase activity"/>
    <property type="evidence" value="ECO:0007669"/>
    <property type="project" value="UniProtKB-KW"/>
</dbReference>
<dbReference type="PANTHER" id="PTHR43289:SF6">
    <property type="entry name" value="SERINE_THREONINE-PROTEIN KINASE NEKL-3"/>
    <property type="match status" value="1"/>
</dbReference>
<dbReference type="PROSITE" id="PS00108">
    <property type="entry name" value="PROTEIN_KINASE_ST"/>
    <property type="match status" value="1"/>
</dbReference>
<dbReference type="InterPro" id="IPR011009">
    <property type="entry name" value="Kinase-like_dom_sf"/>
</dbReference>
<evidence type="ECO:0000256" key="3">
    <source>
        <dbReference type="ARBA" id="ARBA00022679"/>
    </source>
</evidence>
<proteinExistence type="predicted"/>
<dbReference type="SMART" id="SM00220">
    <property type="entry name" value="S_TKc"/>
    <property type="match status" value="1"/>
</dbReference>
<feature type="domain" description="Protein kinase" evidence="10">
    <location>
        <begin position="25"/>
        <end position="284"/>
    </location>
</feature>
<dbReference type="InterPro" id="IPR017441">
    <property type="entry name" value="Protein_kinase_ATP_BS"/>
</dbReference>
<feature type="transmembrane region" description="Helical" evidence="9">
    <location>
        <begin position="364"/>
        <end position="384"/>
    </location>
</feature>
<dbReference type="GO" id="GO:0005524">
    <property type="term" value="F:ATP binding"/>
    <property type="evidence" value="ECO:0007669"/>
    <property type="project" value="UniProtKB-UniRule"/>
</dbReference>
<dbReference type="Gene3D" id="3.30.200.20">
    <property type="entry name" value="Phosphorylase Kinase, domain 1"/>
    <property type="match status" value="1"/>
</dbReference>
<sequence>MEDEAVPTDNHDTLAGIGRLIAGRYRIERKLGGGAMGTVWYATDELLQRPVAVKEVRLAPGMPEEEAAELRERALREARAIAVLSHPNVVTLYDVAREQAEPFVVMELVPSQSLAAILDDHGALDDTQLAVIADGVAAGLDAAHRAGIVHRDVKPGNVLIGDDGRLKVSDFGISRNVAEHTLTNTGILLGTPAYIAPEVAAGEDVTAAADLWGLGATLFAAAEGRPPYDVGDDPLATVTEVVRGPVPVLHRPGVVGDVIRALMVKDPAQRLPLTEVRRRLQHLLPEPGARPFATVLNPDSPTVRVRQRVQQHTAQPSHPSQPMPSAQSQPSVPPAPAPLAADPGPPPFTLHDPPKPRRRPLRTVALVMAALVLFAGAMVGSFAATRLLVGAPLLPGDGAGTPTAPAVSLPPLAPTEQEAKHTSAPNGGEFAISVPSGWQPFQSERNDLANNSVVAFISGDGTSEVAVQRYGDYFADGGTMDDYEAKIGATLGGPTSDVTLSSPFHPDGDARRVSYVTRAHQLLTGPAKEIERYSAASLQRSGDDLWIVRVTGPADQVAMAQTLLDRVVPTFVPGA</sequence>
<keyword evidence="9" id="KW-0472">Membrane</keyword>
<evidence type="ECO:0000256" key="7">
    <source>
        <dbReference type="PROSITE-ProRule" id="PRU10141"/>
    </source>
</evidence>
<keyword evidence="3" id="KW-0808">Transferase</keyword>
<evidence type="ECO:0000256" key="1">
    <source>
        <dbReference type="ARBA" id="ARBA00012513"/>
    </source>
</evidence>
<dbReference type="CDD" id="cd14014">
    <property type="entry name" value="STKc_PknB_like"/>
    <property type="match status" value="1"/>
</dbReference>
<dbReference type="STRING" id="95161.SAMN05660874_00919"/>
<keyword evidence="9" id="KW-0812">Transmembrane</keyword>
<keyword evidence="12" id="KW-1185">Reference proteome</keyword>
<evidence type="ECO:0000256" key="4">
    <source>
        <dbReference type="ARBA" id="ARBA00022741"/>
    </source>
</evidence>
<dbReference type="PROSITE" id="PS00107">
    <property type="entry name" value="PROTEIN_KINASE_ATP"/>
    <property type="match status" value="1"/>
</dbReference>
<keyword evidence="6 7" id="KW-0067">ATP-binding</keyword>
<dbReference type="Gene3D" id="1.10.510.10">
    <property type="entry name" value="Transferase(Phosphotransferase) domain 1"/>
    <property type="match status" value="1"/>
</dbReference>
<evidence type="ECO:0000313" key="12">
    <source>
        <dbReference type="Proteomes" id="UP000198852"/>
    </source>
</evidence>
<feature type="region of interest" description="Disordered" evidence="8">
    <location>
        <begin position="402"/>
        <end position="436"/>
    </location>
</feature>
<evidence type="ECO:0000256" key="5">
    <source>
        <dbReference type="ARBA" id="ARBA00022777"/>
    </source>
</evidence>
<dbReference type="AlphaFoldDB" id="A0A1I6PLX2"/>
<protein>
    <recommendedName>
        <fullName evidence="1">non-specific serine/threonine protein kinase</fullName>
        <ecNumber evidence="1">2.7.11.1</ecNumber>
    </recommendedName>
</protein>
<dbReference type="Proteomes" id="UP000198852">
    <property type="component" value="Unassembled WGS sequence"/>
</dbReference>
<evidence type="ECO:0000256" key="9">
    <source>
        <dbReference type="SAM" id="Phobius"/>
    </source>
</evidence>
<evidence type="ECO:0000256" key="6">
    <source>
        <dbReference type="ARBA" id="ARBA00022840"/>
    </source>
</evidence>
<evidence type="ECO:0000256" key="8">
    <source>
        <dbReference type="SAM" id="MobiDB-lite"/>
    </source>
</evidence>
<keyword evidence="2 11" id="KW-0723">Serine/threonine-protein kinase</keyword>
<feature type="compositionally biased region" description="Low complexity" evidence="8">
    <location>
        <begin position="314"/>
        <end position="330"/>
    </location>
</feature>
<dbReference type="EC" id="2.7.11.1" evidence="1"/>
<dbReference type="InterPro" id="IPR000719">
    <property type="entry name" value="Prot_kinase_dom"/>
</dbReference>
<gene>
    <name evidence="11" type="ORF">SAMN05660874_00919</name>
</gene>
<keyword evidence="9" id="KW-1133">Transmembrane helix</keyword>
<dbReference type="InterPro" id="IPR008271">
    <property type="entry name" value="Ser/Thr_kinase_AS"/>
</dbReference>
<evidence type="ECO:0000259" key="10">
    <source>
        <dbReference type="PROSITE" id="PS50011"/>
    </source>
</evidence>
<accession>A0A1I6PLX2</accession>
<feature type="compositionally biased region" description="Pro residues" evidence="8">
    <location>
        <begin position="331"/>
        <end position="348"/>
    </location>
</feature>
<feature type="region of interest" description="Disordered" evidence="8">
    <location>
        <begin position="289"/>
        <end position="357"/>
    </location>
</feature>
<organism evidence="11 12">
    <name type="scientific">Saccharopolyspora flava</name>
    <dbReference type="NCBI Taxonomy" id="95161"/>
    <lineage>
        <taxon>Bacteria</taxon>
        <taxon>Bacillati</taxon>
        <taxon>Actinomycetota</taxon>
        <taxon>Actinomycetes</taxon>
        <taxon>Pseudonocardiales</taxon>
        <taxon>Pseudonocardiaceae</taxon>
        <taxon>Saccharopolyspora</taxon>
    </lineage>
</organism>
<evidence type="ECO:0000256" key="2">
    <source>
        <dbReference type="ARBA" id="ARBA00022527"/>
    </source>
</evidence>
<reference evidence="12" key="1">
    <citation type="submission" date="2016-10" db="EMBL/GenBank/DDBJ databases">
        <authorList>
            <person name="Varghese N."/>
            <person name="Submissions S."/>
        </authorList>
    </citation>
    <scope>NUCLEOTIDE SEQUENCE [LARGE SCALE GENOMIC DNA]</scope>
    <source>
        <strain evidence="12">DSM 44771</strain>
    </source>
</reference>
<evidence type="ECO:0000313" key="11">
    <source>
        <dbReference type="EMBL" id="SFS41192.1"/>
    </source>
</evidence>
<feature type="binding site" evidence="7">
    <location>
        <position position="54"/>
    </location>
    <ligand>
        <name>ATP</name>
        <dbReference type="ChEBI" id="CHEBI:30616"/>
    </ligand>
</feature>
<dbReference type="EMBL" id="FOZX01000001">
    <property type="protein sequence ID" value="SFS41192.1"/>
    <property type="molecule type" value="Genomic_DNA"/>
</dbReference>
<name>A0A1I6PLX2_9PSEU</name>
<dbReference type="Pfam" id="PF00069">
    <property type="entry name" value="Pkinase"/>
    <property type="match status" value="1"/>
</dbReference>
<dbReference type="SUPFAM" id="SSF56112">
    <property type="entry name" value="Protein kinase-like (PK-like)"/>
    <property type="match status" value="1"/>
</dbReference>
<keyword evidence="5 11" id="KW-0418">Kinase</keyword>